<feature type="compositionally biased region" description="Acidic residues" evidence="18">
    <location>
        <begin position="312"/>
        <end position="321"/>
    </location>
</feature>
<dbReference type="SMART" id="SM00456">
    <property type="entry name" value="WW"/>
    <property type="match status" value="1"/>
</dbReference>
<feature type="compositionally biased region" description="Basic and acidic residues" evidence="18">
    <location>
        <begin position="185"/>
        <end position="201"/>
    </location>
</feature>
<evidence type="ECO:0000256" key="8">
    <source>
        <dbReference type="ARBA" id="ARBA00022794"/>
    </source>
</evidence>
<evidence type="ECO:0000256" key="10">
    <source>
        <dbReference type="ARBA" id="ARBA00023204"/>
    </source>
</evidence>
<dbReference type="PANTHER" id="PTHR18902">
    <property type="entry name" value="NUCLEAR MITOTIC APPARATUS PROTEIN 1-RELATED"/>
    <property type="match status" value="1"/>
</dbReference>
<feature type="region of interest" description="Disordered" evidence="18">
    <location>
        <begin position="222"/>
        <end position="717"/>
    </location>
</feature>
<evidence type="ECO:0000256" key="17">
    <source>
        <dbReference type="SAM" id="Coils"/>
    </source>
</evidence>
<evidence type="ECO:0000313" key="21">
    <source>
        <dbReference type="Proteomes" id="UP001059041"/>
    </source>
</evidence>
<feature type="region of interest" description="Disordered" evidence="18">
    <location>
        <begin position="1114"/>
        <end position="1151"/>
    </location>
</feature>
<dbReference type="Proteomes" id="UP001059041">
    <property type="component" value="Linkage Group LG14"/>
</dbReference>
<organism evidence="20 21">
    <name type="scientific">Triplophysa rosa</name>
    <name type="common">Cave loach</name>
    <dbReference type="NCBI Taxonomy" id="992332"/>
    <lineage>
        <taxon>Eukaryota</taxon>
        <taxon>Metazoa</taxon>
        <taxon>Chordata</taxon>
        <taxon>Craniata</taxon>
        <taxon>Vertebrata</taxon>
        <taxon>Euteleostomi</taxon>
        <taxon>Actinopterygii</taxon>
        <taxon>Neopterygii</taxon>
        <taxon>Teleostei</taxon>
        <taxon>Ostariophysi</taxon>
        <taxon>Cypriniformes</taxon>
        <taxon>Nemacheilidae</taxon>
        <taxon>Triplophysa</taxon>
    </lineage>
</organism>
<keyword evidence="7" id="KW-0498">Mitosis</keyword>
<dbReference type="GO" id="GO:0006281">
    <property type="term" value="P:DNA repair"/>
    <property type="evidence" value="ECO:0007669"/>
    <property type="project" value="UniProtKB-KW"/>
</dbReference>
<feature type="non-terminal residue" evidence="20">
    <location>
        <position position="1441"/>
    </location>
</feature>
<name>A0A9W7WKT2_TRIRA</name>
<keyword evidence="5" id="KW-0132">Cell division</keyword>
<dbReference type="SUPFAM" id="SSF51045">
    <property type="entry name" value="WW domain"/>
    <property type="match status" value="1"/>
</dbReference>
<dbReference type="GO" id="GO:0005813">
    <property type="term" value="C:centrosome"/>
    <property type="evidence" value="ECO:0007669"/>
    <property type="project" value="TreeGrafter"/>
</dbReference>
<feature type="compositionally biased region" description="Basic and acidic residues" evidence="18">
    <location>
        <begin position="495"/>
        <end position="508"/>
    </location>
</feature>
<dbReference type="PROSITE" id="PS01159">
    <property type="entry name" value="WW_DOMAIN_1"/>
    <property type="match status" value="1"/>
</dbReference>
<evidence type="ECO:0000313" key="20">
    <source>
        <dbReference type="EMBL" id="KAI7801093.1"/>
    </source>
</evidence>
<protein>
    <recommendedName>
        <fullName evidence="16">Centrosomal protein of 164 kDa</fullName>
    </recommendedName>
</protein>
<keyword evidence="3" id="KW-0963">Cytoplasm</keyword>
<dbReference type="PANTHER" id="PTHR18902:SF27">
    <property type="entry name" value="CENTROSOMAL PROTEIN OF 164 KDA"/>
    <property type="match status" value="1"/>
</dbReference>
<dbReference type="GO" id="GO:0051301">
    <property type="term" value="P:cell division"/>
    <property type="evidence" value="ECO:0007669"/>
    <property type="project" value="UniProtKB-KW"/>
</dbReference>
<dbReference type="GO" id="GO:0005634">
    <property type="term" value="C:nucleus"/>
    <property type="evidence" value="ECO:0007669"/>
    <property type="project" value="UniProtKB-SubCell"/>
</dbReference>
<dbReference type="Gene3D" id="3.30.1470.10">
    <property type="entry name" value="Photosystem I PsaD, reaction center subunit II"/>
    <property type="match status" value="1"/>
</dbReference>
<evidence type="ECO:0000256" key="16">
    <source>
        <dbReference type="ARBA" id="ARBA00067900"/>
    </source>
</evidence>
<feature type="coiled-coil region" evidence="17">
    <location>
        <begin position="988"/>
        <end position="1025"/>
    </location>
</feature>
<evidence type="ECO:0000256" key="14">
    <source>
        <dbReference type="ARBA" id="ARBA00056906"/>
    </source>
</evidence>
<sequence length="1441" mass="166195">TTTGLHIGDQLVLEEDYDENYIPSEQEIHEYATEIGIDPEREPELLWLAREGRVALLPPEWKPCQDVTGEVYYFNFSTGQSTWDHPCDEHYRHLVTVERERAQHARTAPAAPGLASGKKNKEKKKRDKKKEKRKDQESVRAPAVSGALAPIRGLSEGSVAPLRGALGSLSGLKPLKTSLGGAMVSRHEERSAEKDSEQERLRDSRGLLHNLHLDLDALGGGLQYEDSEVSGTVPPEERTEPELQDLALSRDHSPEVHSEGSSRGRHLPSTPPVGSREYSSIASCLLTPEAAASSVREEDEEMSDRSERVQEEVMEGTCADEENGKNNRDSDEIEEEKESFSSPDQILKRSDTRRNQTENSSDNQRDQTENRSDTQRDHTKDRSDSPRDQTEDKLDNQIDQTENRSDIKRDHTKDRSYNRRDQTENRSDNQRDQTRDRSDDQTKDRSDNQRDQTEDKLDNRRDQTEDKLDNRRDQTEDRSVNRRDQTEDGSVNQRDQTEDGSVSRRDQTEDGSVNQRDQTEDKSNNRRDQTENGSDNQRDQTEDRSDNQNDQTEERSELERDQIEEKQKRSDSEKDQAEKSSEEERDQSENKENGQRKEIRTSREVMSESEKQAEAIEDEKERTIQSEEESEKSVFSVEEECGERDEEEQSEERPENTSHLKSSPSHHESDGKHQTDREIERFHSPDTPTHITNMKSDTRKFVPQWNPVSSEESEAIEPVKSLSFTDDVQGGFHTKFSENVFDLMELSSAVESKEVERALQVDSWKVSDDVIRLDDVTSPKILQSADISRPSTARGHSDISTYGDGDKSEQKKAERQAHRQTALEEKRKSDEEERDRQMQEEIRRLTDEKEKRLQLLRATLMKEEEEEELRMREESAEQLRLLKEQLLRKTRDEEEKLNTHTQLQQLRDESEVKLRELRSELEAKRDKVETEMRRSLEHLRAESEEELRAERKRLLEQKEEQLTSIRLEVCTKLSDRQKICGVTTRKPLAEYQREESALQDLMKKLEIQTKELHTQEAELQAKESDVRKRRQQLCEEHDDIQRGVQSLPLLLKENQDLHDELQRVRADVQRERAERERESCRVMEKRLLPLQERCEQLASRVSELEQTNTVSRVKIGGDEQKKMKKQRENHLRLEDLEAPASSPPDSDTSVDGVRQYMWNESVSLFRARQFLDRQSAHVSDRQAALQAAHSSLKDPTTESSTQQHQQHQLYHNLQQEVKDLSELTETLQKGQTLLKEKEEKLNLLETSLTEEVSCEDGERSADRKVTFDVTESETSSVYGHEGTVPVKVQQLADSLQLISGQLNSVLGALGSLNQKQNPPSLTTTQLPRSSWAWPINPSPSLHTHRPTDLLQTTWSGRNIETSRVHMAYSGYTSASLSSLRPSAEVEGHRLQSLIEGNKRWLEAQRKNRNIPLFPNLRTPSSGSGLMQLSLDDNNQIKVHHY</sequence>
<feature type="compositionally biased region" description="Basic and acidic residues" evidence="18">
    <location>
        <begin position="1115"/>
        <end position="1135"/>
    </location>
</feature>
<evidence type="ECO:0000256" key="12">
    <source>
        <dbReference type="ARBA" id="ARBA00023242"/>
    </source>
</evidence>
<accession>A0A9W7WKT2</accession>
<evidence type="ECO:0000256" key="13">
    <source>
        <dbReference type="ARBA" id="ARBA00023306"/>
    </source>
</evidence>
<evidence type="ECO:0000256" key="6">
    <source>
        <dbReference type="ARBA" id="ARBA00022763"/>
    </source>
</evidence>
<keyword evidence="4" id="KW-0597">Phosphoprotein</keyword>
<feature type="region of interest" description="Disordered" evidence="18">
    <location>
        <begin position="775"/>
        <end position="848"/>
    </location>
</feature>
<evidence type="ECO:0000256" key="11">
    <source>
        <dbReference type="ARBA" id="ARBA00023212"/>
    </source>
</evidence>
<keyword evidence="8" id="KW-0970">Cilium biogenesis/degradation</keyword>
<evidence type="ECO:0000256" key="5">
    <source>
        <dbReference type="ARBA" id="ARBA00022618"/>
    </source>
</evidence>
<feature type="compositionally biased region" description="Basic and acidic residues" evidence="18">
    <location>
        <begin position="346"/>
        <end position="356"/>
    </location>
</feature>
<feature type="domain" description="WW" evidence="19">
    <location>
        <begin position="55"/>
        <end position="88"/>
    </location>
</feature>
<dbReference type="Pfam" id="PF00397">
    <property type="entry name" value="WW"/>
    <property type="match status" value="1"/>
</dbReference>
<dbReference type="EMBL" id="JAFHDT010000014">
    <property type="protein sequence ID" value="KAI7801093.1"/>
    <property type="molecule type" value="Genomic_DNA"/>
</dbReference>
<evidence type="ECO:0000256" key="4">
    <source>
        <dbReference type="ARBA" id="ARBA00022553"/>
    </source>
</evidence>
<dbReference type="InterPro" id="IPR036020">
    <property type="entry name" value="WW_dom_sf"/>
</dbReference>
<feature type="compositionally biased region" description="Basic and acidic residues" evidence="18">
    <location>
        <begin position="248"/>
        <end position="262"/>
    </location>
</feature>
<evidence type="ECO:0000259" key="19">
    <source>
        <dbReference type="PROSITE" id="PS50020"/>
    </source>
</evidence>
<dbReference type="GO" id="GO:0005814">
    <property type="term" value="C:centriole"/>
    <property type="evidence" value="ECO:0007669"/>
    <property type="project" value="UniProtKB-SubCell"/>
</dbReference>
<comment type="caution">
    <text evidence="20">The sequence shown here is derived from an EMBL/GenBank/DDBJ whole genome shotgun (WGS) entry which is preliminary data.</text>
</comment>
<feature type="compositionally biased region" description="Low complexity" evidence="18">
    <location>
        <begin position="1138"/>
        <end position="1147"/>
    </location>
</feature>
<feature type="compositionally biased region" description="Basic and acidic residues" evidence="18">
    <location>
        <begin position="665"/>
        <end position="684"/>
    </location>
</feature>
<proteinExistence type="predicted"/>
<evidence type="ECO:0000256" key="7">
    <source>
        <dbReference type="ARBA" id="ARBA00022776"/>
    </source>
</evidence>
<feature type="compositionally biased region" description="Polar residues" evidence="18">
    <location>
        <begin position="686"/>
        <end position="695"/>
    </location>
</feature>
<feature type="coiled-coil region" evidence="17">
    <location>
        <begin position="1051"/>
        <end position="1081"/>
    </location>
</feature>
<evidence type="ECO:0000256" key="9">
    <source>
        <dbReference type="ARBA" id="ARBA00023054"/>
    </source>
</evidence>
<dbReference type="PROSITE" id="PS50020">
    <property type="entry name" value="WW_DOMAIN_2"/>
    <property type="match status" value="1"/>
</dbReference>
<feature type="region of interest" description="Disordered" evidence="18">
    <location>
        <begin position="180"/>
        <end position="201"/>
    </location>
</feature>
<keyword evidence="10" id="KW-0234">DNA repair</keyword>
<keyword evidence="13" id="KW-0131">Cell cycle</keyword>
<dbReference type="FunFam" id="3.30.1470.10:FF:000001">
    <property type="entry name" value="Centrosomal protein of 164 kDa"/>
    <property type="match status" value="1"/>
</dbReference>
<dbReference type="GO" id="GO:0060271">
    <property type="term" value="P:cilium assembly"/>
    <property type="evidence" value="ECO:0007669"/>
    <property type="project" value="TreeGrafter"/>
</dbReference>
<evidence type="ECO:0000256" key="15">
    <source>
        <dbReference type="ARBA" id="ARBA00061715"/>
    </source>
</evidence>
<feature type="coiled-coil region" evidence="17">
    <location>
        <begin position="1210"/>
        <end position="1247"/>
    </location>
</feature>
<keyword evidence="6" id="KW-0227">DNA damage</keyword>
<reference evidence="20" key="1">
    <citation type="submission" date="2021-02" db="EMBL/GenBank/DDBJ databases">
        <title>Comparative genomics reveals that relaxation of natural selection precedes convergent phenotypic evolution of cavefish.</title>
        <authorList>
            <person name="Peng Z."/>
        </authorList>
    </citation>
    <scope>NUCLEOTIDE SEQUENCE</scope>
    <source>
        <tissue evidence="20">Muscle</tissue>
    </source>
</reference>
<feature type="compositionally biased region" description="Acidic residues" evidence="18">
    <location>
        <begin position="637"/>
        <end position="650"/>
    </location>
</feature>
<dbReference type="CDD" id="cd00201">
    <property type="entry name" value="WW"/>
    <property type="match status" value="1"/>
</dbReference>
<gene>
    <name evidence="20" type="ORF">IRJ41_023344</name>
</gene>
<evidence type="ECO:0000256" key="2">
    <source>
        <dbReference type="ARBA" id="ARBA00004123"/>
    </source>
</evidence>
<dbReference type="GO" id="GO:0097539">
    <property type="term" value="C:ciliary transition fiber"/>
    <property type="evidence" value="ECO:0007669"/>
    <property type="project" value="TreeGrafter"/>
</dbReference>
<evidence type="ECO:0000256" key="18">
    <source>
        <dbReference type="SAM" id="MobiDB-lite"/>
    </source>
</evidence>
<feature type="region of interest" description="Disordered" evidence="18">
    <location>
        <begin position="101"/>
        <end position="144"/>
    </location>
</feature>
<evidence type="ECO:0000256" key="1">
    <source>
        <dbReference type="ARBA" id="ARBA00004114"/>
    </source>
</evidence>
<feature type="compositionally biased region" description="Basic and acidic residues" evidence="18">
    <location>
        <begin position="517"/>
        <end position="625"/>
    </location>
</feature>
<comment type="subcellular location">
    <subcellularLocation>
        <location evidence="1">Cytoplasm</location>
        <location evidence="1">Cytoskeleton</location>
        <location evidence="1">Microtubule organizing center</location>
        <location evidence="1">Centrosome</location>
        <location evidence="1">Centriole</location>
    </subcellularLocation>
    <subcellularLocation>
        <location evidence="2">Nucleus</location>
    </subcellularLocation>
</comment>
<dbReference type="InterPro" id="IPR051841">
    <property type="entry name" value="MT-Golgi_org_protein"/>
</dbReference>
<feature type="compositionally biased region" description="Basic and acidic residues" evidence="18">
    <location>
        <begin position="363"/>
        <end position="486"/>
    </location>
</feature>
<keyword evidence="11" id="KW-0206">Cytoskeleton</keyword>
<keyword evidence="9 17" id="KW-0175">Coiled coil</keyword>
<feature type="compositionally biased region" description="Basic residues" evidence="18">
    <location>
        <begin position="118"/>
        <end position="132"/>
    </location>
</feature>
<comment type="subunit">
    <text evidence="15">Interacts (via N-terminus) with ATRIP. Interacts with ATM, ATR and MDC1. Interacts with XPA (via N-terminus) upon UV irradiation. Interacts with CEP83, CCDC92, TTBK2, DVL3, NPHP3 and weakly with NPHP4. Interacts with DZIP1.</text>
</comment>
<keyword evidence="12" id="KW-0539">Nucleus</keyword>
<feature type="region of interest" description="Disordered" evidence="18">
    <location>
        <begin position="1181"/>
        <end position="1208"/>
    </location>
</feature>
<feature type="compositionally biased region" description="Basic and acidic residues" evidence="18">
    <location>
        <begin position="804"/>
        <end position="848"/>
    </location>
</feature>
<comment type="function">
    <text evidence="14">Plays a role in microtubule organization and/or maintenance for the formation of primary cilia (PC), a microtubule-based structure that protrudes from the surface of epithelial cells. Plays a critical role in G2/M checkpoint and nuclear divisions. A key player in the DNA damage-activated ATR/ATM signaling cascade since it is required for the proper phosphorylation of H2AX, RPA, CHEK2 and CHEK1. Plays a critical role in chromosome segregation, acting as a mediator required for the maintenance of genomic stability through modulation of MDC1, RPA and CHEK1.</text>
</comment>
<dbReference type="InterPro" id="IPR001202">
    <property type="entry name" value="WW_dom"/>
</dbReference>
<keyword evidence="21" id="KW-1185">Reference proteome</keyword>
<evidence type="ECO:0000256" key="3">
    <source>
        <dbReference type="ARBA" id="ARBA00022490"/>
    </source>
</evidence>